<dbReference type="AlphaFoldDB" id="G7E809"/>
<evidence type="ECO:0000259" key="4">
    <source>
        <dbReference type="Pfam" id="PF02678"/>
    </source>
</evidence>
<feature type="domain" description="Pirin C-terminal" evidence="5">
    <location>
        <begin position="224"/>
        <end position="328"/>
    </location>
</feature>
<dbReference type="InterPro" id="IPR003829">
    <property type="entry name" value="Pirin_N_dom"/>
</dbReference>
<dbReference type="Gene3D" id="2.60.120.10">
    <property type="entry name" value="Jelly Rolls"/>
    <property type="match status" value="2"/>
</dbReference>
<gene>
    <name evidence="6" type="primary">Mo05657</name>
    <name evidence="6" type="ORF">E5Q_05657</name>
</gene>
<dbReference type="eggNOG" id="ENOG502QQ5A">
    <property type="taxonomic scope" value="Eukaryota"/>
</dbReference>
<dbReference type="InterPro" id="IPR011051">
    <property type="entry name" value="RmlC_Cupin_sf"/>
</dbReference>
<keyword evidence="3" id="KW-0732">Signal</keyword>
<feature type="chain" id="PRO_5009955824" description="Pirin N-terminal domain-containing protein" evidence="3">
    <location>
        <begin position="22"/>
        <end position="474"/>
    </location>
</feature>
<dbReference type="EMBL" id="BABT02000165">
    <property type="protein sequence ID" value="GAA98969.1"/>
    <property type="molecule type" value="Genomic_DNA"/>
</dbReference>
<dbReference type="InterPro" id="IPR008778">
    <property type="entry name" value="Pirin_C_dom"/>
</dbReference>
<dbReference type="STRING" id="764103.G7E809"/>
<accession>G7E809</accession>
<name>G7E809_MIXOS</name>
<dbReference type="SUPFAM" id="SSF51182">
    <property type="entry name" value="RmlC-like cupins"/>
    <property type="match status" value="1"/>
</dbReference>
<dbReference type="RefSeq" id="XP_014567126.1">
    <property type="nucleotide sequence ID" value="XM_014711640.1"/>
</dbReference>
<comment type="similarity">
    <text evidence="1 2">Belongs to the pirin family.</text>
</comment>
<protein>
    <recommendedName>
        <fullName evidence="8">Pirin N-terminal domain-containing protein</fullName>
    </recommendedName>
</protein>
<dbReference type="OrthoDB" id="198735at2759"/>
<dbReference type="HOGENOM" id="CLU_045717_0_1_1"/>
<proteinExistence type="inferred from homology"/>
<dbReference type="PANTHER" id="PTHR13903:SF8">
    <property type="entry name" value="PIRIN"/>
    <property type="match status" value="1"/>
</dbReference>
<dbReference type="CDD" id="cd02247">
    <property type="entry name" value="cupin_pirin_C"/>
    <property type="match status" value="1"/>
</dbReference>
<feature type="signal peptide" evidence="3">
    <location>
        <begin position="1"/>
        <end position="21"/>
    </location>
</feature>
<dbReference type="InterPro" id="IPR012093">
    <property type="entry name" value="Pirin"/>
</dbReference>
<evidence type="ECO:0000313" key="6">
    <source>
        <dbReference type="EMBL" id="GAA98969.1"/>
    </source>
</evidence>
<dbReference type="PANTHER" id="PTHR13903">
    <property type="entry name" value="PIRIN-RELATED"/>
    <property type="match status" value="1"/>
</dbReference>
<comment type="caution">
    <text evidence="6">The sequence shown here is derived from an EMBL/GenBank/DDBJ whole genome shotgun (WGS) entry which is preliminary data.</text>
</comment>
<dbReference type="Proteomes" id="UP000009131">
    <property type="component" value="Unassembled WGS sequence"/>
</dbReference>
<dbReference type="OMA" id="VAHRDNA"/>
<dbReference type="InParanoid" id="G7E809"/>
<evidence type="ECO:0000259" key="5">
    <source>
        <dbReference type="Pfam" id="PF05726"/>
    </source>
</evidence>
<organism evidence="6 7">
    <name type="scientific">Mixia osmundae (strain CBS 9802 / IAM 14324 / JCM 22182 / KY 12970)</name>
    <dbReference type="NCBI Taxonomy" id="764103"/>
    <lineage>
        <taxon>Eukaryota</taxon>
        <taxon>Fungi</taxon>
        <taxon>Dikarya</taxon>
        <taxon>Basidiomycota</taxon>
        <taxon>Pucciniomycotina</taxon>
        <taxon>Mixiomycetes</taxon>
        <taxon>Mixiales</taxon>
        <taxon>Mixiaceae</taxon>
        <taxon>Mixia</taxon>
    </lineage>
</organism>
<feature type="domain" description="Pirin N-terminal" evidence="4">
    <location>
        <begin position="61"/>
        <end position="159"/>
    </location>
</feature>
<evidence type="ECO:0000256" key="2">
    <source>
        <dbReference type="RuleBase" id="RU003457"/>
    </source>
</evidence>
<dbReference type="Pfam" id="PF05726">
    <property type="entry name" value="Pirin_C"/>
    <property type="match status" value="1"/>
</dbReference>
<evidence type="ECO:0000256" key="1">
    <source>
        <dbReference type="ARBA" id="ARBA00008416"/>
    </source>
</evidence>
<dbReference type="Pfam" id="PF02678">
    <property type="entry name" value="Pirin"/>
    <property type="match status" value="1"/>
</dbReference>
<evidence type="ECO:0000256" key="3">
    <source>
        <dbReference type="SAM" id="SignalP"/>
    </source>
</evidence>
<evidence type="ECO:0008006" key="8">
    <source>
        <dbReference type="Google" id="ProtNLM"/>
    </source>
</evidence>
<reference evidence="6 7" key="1">
    <citation type="journal article" date="2011" name="J. Gen. Appl. Microbiol.">
        <title>Draft genome sequencing of the enigmatic basidiomycete Mixia osmundae.</title>
        <authorList>
            <person name="Nishida H."/>
            <person name="Nagatsuka Y."/>
            <person name="Sugiyama J."/>
        </authorList>
    </citation>
    <scope>NUCLEOTIDE SEQUENCE [LARGE SCALE GENOMIC DNA]</scope>
    <source>
        <strain evidence="7">CBS 9802 / IAM 14324 / JCM 22182 / KY 12970</strain>
    </source>
</reference>
<dbReference type="CDD" id="cd02909">
    <property type="entry name" value="cupin_pirin_N"/>
    <property type="match status" value="1"/>
</dbReference>
<sequence>MLTQRLKTSLLILALSLASIAIRSPFQKARQASSRSMATQQTSRTVVKSVLAIEQEEGIGARVRRSIGTAALQNLSPFLMLDHFRVPRGAGFGDHPHRGFSTLTMMLKGMSRHEDSKGHAGELKTGGVQFMKAGRGIMHSEVPVHVEGEPDPEGMQLWIDLPKANKLDAPSYHELDAEEIPAAYPLGKHGGIEIKVLAGASPDQSTAAVEGPIHEVSGGGLVYLDVRFSESQVAYFQSMPVGWTAFVYVIAGSAEIGGVATQTYHTAVLSSAQDQTGITLLSKSADARLLVVAGKALNQTVYQHGPFVMCSREDVIQTIYDFQQGKNGFEGAAEWQSKIGSPVLSGNDGDVVGQSSGSDRATRQEIMGTHGTGTLGETLLEIRATRETLEQQQQYDQRSLRPESRSKIVDQIRVGRRDLPAQMTTETARFSSELAAKTRWTGSLLASMSSRDQHRICLHRLHICDIGKARLGSR</sequence>
<evidence type="ECO:0000313" key="7">
    <source>
        <dbReference type="Proteomes" id="UP000009131"/>
    </source>
</evidence>
<keyword evidence="7" id="KW-1185">Reference proteome</keyword>
<reference evidence="6 7" key="2">
    <citation type="journal article" date="2012" name="Open Biol.">
        <title>Characteristics of nucleosomes and linker DNA regions on the genome of the basidiomycete Mixia osmundae revealed by mono- and dinucleosome mapping.</title>
        <authorList>
            <person name="Nishida H."/>
            <person name="Kondo S."/>
            <person name="Matsumoto T."/>
            <person name="Suzuki Y."/>
            <person name="Yoshikawa H."/>
            <person name="Taylor T.D."/>
            <person name="Sugiyama J."/>
        </authorList>
    </citation>
    <scope>NUCLEOTIDE SEQUENCE [LARGE SCALE GENOMIC DNA]</scope>
    <source>
        <strain evidence="7">CBS 9802 / IAM 14324 / JCM 22182 / KY 12970</strain>
    </source>
</reference>
<dbReference type="InterPro" id="IPR014710">
    <property type="entry name" value="RmlC-like_jellyroll"/>
</dbReference>